<sequence>MVKQTIQIFGRIKPTKKTTAVYSVDNEEQTGASLEFVVPRDLADGFVNNKRECYKFRFQKVFDRAVKQEEIFQNIAKPVADSVLAGYNGTIFAYGQTGSGKTFTITGGAERYSDRGIIPRTLSYLYECFSQDSSMVYTIHISYLEIYNEMGYDLLDSRNEASRLEDLPRVAIMEDSDQNIHLRNLSLQQSANEEEALNLLFLGDTNRMIAETPMNQASTRSHCVFTVHVCRREPGSATVRRSKLHLVDLAGSDRVSKTGLNGQLLTEAKYINLSLHYLEQVIIALSEKNRSHIPYRNSVLTSVLRDSLGGNCMTTMIATMAVDKRNLDESISTCRFAQRVALIKNEAILNEELDPALLIARLKREIESLKEELAMVTGEQRDDQLTVEEIHTLKELVKAFLDDPDPDETLLLGPDMRKIQFCFSLLKIMIVDKQGGGRERGDGKESPAATVSEEVIQDDYHSAKQVTTLKEMLSQRDNEISILVKMLKTEKKRVQDAAAQLANVTSGQSLASQNAPRSSTMPVLREGSTDTISASHGGRAMQFMKRGPQLSMGKQEAFETFIRDHEDYLTIEDNKSLLKQRSAEARRLGEQMNGARNGINELKKQLEMRRRQRAARGVMGNCTGAEEEVDTVEENLCKQIEQEKKVYKSTVGRLKALRTEIEHLQLLLERAKVKFQKDFHKWWSQEASSDQESESGATARSHLTGSPGGTLQPSSPGTPGFGAPGLSSSLRDYPAGRDQNPNGFTSSVPELRSCSLKSVPHVTAVPARHDTSLDRRGADNAPPSEWRALSTTKLTSSSIPLTGDQRTDADILAFVRARQNLLNRTAFKSPVHAGMCGEPGRQKHNTGSKRILLLQLISRFYTLETKKKTFY</sequence>
<dbReference type="RefSeq" id="XP_035466705.1">
    <property type="nucleotide sequence ID" value="XM_035610812.2"/>
</dbReference>
<evidence type="ECO:0000313" key="9">
    <source>
        <dbReference type="Ensembl" id="ENSSMAP00000039482.1"/>
    </source>
</evidence>
<dbReference type="Pfam" id="PF23735">
    <property type="entry name" value="KIF9"/>
    <property type="match status" value="1"/>
</dbReference>
<reference evidence="9" key="1">
    <citation type="submission" date="2023-05" db="EMBL/GenBank/DDBJ databases">
        <title>High-quality long-read genome of Scophthalmus maximus.</title>
        <authorList>
            <person name="Lien S."/>
            <person name="Martinez P."/>
        </authorList>
    </citation>
    <scope>NUCLEOTIDE SEQUENCE [LARGE SCALE GENOMIC DNA]</scope>
</reference>
<dbReference type="SMART" id="SM00129">
    <property type="entry name" value="KISc"/>
    <property type="match status" value="1"/>
</dbReference>
<name>A0A8D3BWS4_SCOMX</name>
<dbReference type="InterPro" id="IPR027640">
    <property type="entry name" value="Kinesin-like_fam"/>
</dbReference>
<keyword evidence="2 5" id="KW-0547">Nucleotide-binding</keyword>
<proteinExistence type="inferred from homology"/>
<reference evidence="9" key="2">
    <citation type="submission" date="2025-08" db="UniProtKB">
        <authorList>
            <consortium name="Ensembl"/>
        </authorList>
    </citation>
    <scope>IDENTIFICATION</scope>
</reference>
<dbReference type="GO" id="GO:0003777">
    <property type="term" value="F:microtubule motor activity"/>
    <property type="evidence" value="ECO:0007669"/>
    <property type="project" value="InterPro"/>
</dbReference>
<dbReference type="InterPro" id="IPR056524">
    <property type="entry name" value="KIF6/9_C"/>
</dbReference>
<dbReference type="InterPro" id="IPR036961">
    <property type="entry name" value="Kinesin_motor_dom_sf"/>
</dbReference>
<dbReference type="InterPro" id="IPR001752">
    <property type="entry name" value="Kinesin_motor_dom"/>
</dbReference>
<keyword evidence="4" id="KW-0963">Cytoplasm</keyword>
<dbReference type="SUPFAM" id="SSF52540">
    <property type="entry name" value="P-loop containing nucleoside triphosphate hydrolases"/>
    <property type="match status" value="1"/>
</dbReference>
<dbReference type="GeneTree" id="ENSGT00940000157697"/>
<feature type="compositionally biased region" description="Polar residues" evidence="7">
    <location>
        <begin position="696"/>
        <end position="717"/>
    </location>
</feature>
<dbReference type="GO" id="GO:0005856">
    <property type="term" value="C:cytoskeleton"/>
    <property type="evidence" value="ECO:0007669"/>
    <property type="project" value="UniProtKB-SubCell"/>
</dbReference>
<feature type="coiled-coil region" evidence="6">
    <location>
        <begin position="585"/>
        <end position="612"/>
    </location>
</feature>
<evidence type="ECO:0000256" key="6">
    <source>
        <dbReference type="SAM" id="Coils"/>
    </source>
</evidence>
<dbReference type="GO" id="GO:0007018">
    <property type="term" value="P:microtubule-based movement"/>
    <property type="evidence" value="ECO:0007669"/>
    <property type="project" value="InterPro"/>
</dbReference>
<keyword evidence="5" id="KW-0505">Motor protein</keyword>
<feature type="compositionally biased region" description="Basic and acidic residues" evidence="7">
    <location>
        <begin position="767"/>
        <end position="778"/>
    </location>
</feature>
<protein>
    <submittedName>
        <fullName evidence="9">Kinesin family member 6</fullName>
    </submittedName>
</protein>
<dbReference type="Ensembl" id="ENSSMAT00000065239.1">
    <property type="protein sequence ID" value="ENSSMAP00000039482.1"/>
    <property type="gene ID" value="ENSSMAG00000014464.2"/>
</dbReference>
<comment type="similarity">
    <text evidence="5">Belongs to the TRAFAC class myosin-kinesin ATPase superfamily. Kinesin family.</text>
</comment>
<evidence type="ECO:0000256" key="2">
    <source>
        <dbReference type="ARBA" id="ARBA00022741"/>
    </source>
</evidence>
<evidence type="ECO:0000313" key="10">
    <source>
        <dbReference type="Proteomes" id="UP000694558"/>
    </source>
</evidence>
<dbReference type="PROSITE" id="PS50067">
    <property type="entry name" value="KINESIN_MOTOR_2"/>
    <property type="match status" value="1"/>
</dbReference>
<keyword evidence="4" id="KW-0206">Cytoskeleton</keyword>
<dbReference type="PANTHER" id="PTHR47968">
    <property type="entry name" value="CENTROMERE PROTEIN E"/>
    <property type="match status" value="1"/>
</dbReference>
<dbReference type="Gene3D" id="3.40.850.10">
    <property type="entry name" value="Kinesin motor domain"/>
    <property type="match status" value="1"/>
</dbReference>
<dbReference type="GeneID" id="118286388"/>
<evidence type="ECO:0000256" key="5">
    <source>
        <dbReference type="PROSITE-ProRule" id="PRU00283"/>
    </source>
</evidence>
<dbReference type="PRINTS" id="PR00380">
    <property type="entry name" value="KINESINHEAVY"/>
</dbReference>
<evidence type="ECO:0000256" key="3">
    <source>
        <dbReference type="ARBA" id="ARBA00022840"/>
    </source>
</evidence>
<dbReference type="GO" id="GO:0005524">
    <property type="term" value="F:ATP binding"/>
    <property type="evidence" value="ECO:0007669"/>
    <property type="project" value="UniProtKB-UniRule"/>
</dbReference>
<dbReference type="PANTHER" id="PTHR47968:SF67">
    <property type="entry name" value="KINESIN MOTOR DOMAIN-CONTAINING PROTEIN"/>
    <property type="match status" value="1"/>
</dbReference>
<evidence type="ECO:0000259" key="8">
    <source>
        <dbReference type="PROSITE" id="PS50067"/>
    </source>
</evidence>
<evidence type="ECO:0000256" key="1">
    <source>
        <dbReference type="ARBA" id="ARBA00004245"/>
    </source>
</evidence>
<accession>A0A8D3BWS4</accession>
<keyword evidence="3 5" id="KW-0067">ATP-binding</keyword>
<feature type="region of interest" description="Disordered" evidence="7">
    <location>
        <begin position="765"/>
        <end position="784"/>
    </location>
</feature>
<feature type="region of interest" description="Disordered" evidence="7">
    <location>
        <begin position="687"/>
        <end position="749"/>
    </location>
</feature>
<feature type="domain" description="Kinesin motor" evidence="8">
    <location>
        <begin position="5"/>
        <end position="343"/>
    </location>
</feature>
<dbReference type="GO" id="GO:0008017">
    <property type="term" value="F:microtubule binding"/>
    <property type="evidence" value="ECO:0007669"/>
    <property type="project" value="InterPro"/>
</dbReference>
<comment type="subcellular location">
    <subcellularLocation>
        <location evidence="1">Cytoplasm</location>
        <location evidence="1">Cytoskeleton</location>
    </subcellularLocation>
</comment>
<dbReference type="Proteomes" id="UP000694558">
    <property type="component" value="Chromosome 17"/>
</dbReference>
<dbReference type="AlphaFoldDB" id="A0A8D3BWS4"/>
<dbReference type="CTD" id="221458"/>
<feature type="compositionally biased region" description="Polar residues" evidence="7">
    <location>
        <begin position="739"/>
        <end position="748"/>
    </location>
</feature>
<evidence type="ECO:0000256" key="4">
    <source>
        <dbReference type="ARBA" id="ARBA00023212"/>
    </source>
</evidence>
<evidence type="ECO:0000256" key="7">
    <source>
        <dbReference type="SAM" id="MobiDB-lite"/>
    </source>
</evidence>
<organism evidence="9 10">
    <name type="scientific">Scophthalmus maximus</name>
    <name type="common">Turbot</name>
    <name type="synonym">Psetta maxima</name>
    <dbReference type="NCBI Taxonomy" id="52904"/>
    <lineage>
        <taxon>Eukaryota</taxon>
        <taxon>Metazoa</taxon>
        <taxon>Chordata</taxon>
        <taxon>Craniata</taxon>
        <taxon>Vertebrata</taxon>
        <taxon>Euteleostomi</taxon>
        <taxon>Actinopterygii</taxon>
        <taxon>Neopterygii</taxon>
        <taxon>Teleostei</taxon>
        <taxon>Neoteleostei</taxon>
        <taxon>Acanthomorphata</taxon>
        <taxon>Carangaria</taxon>
        <taxon>Pleuronectiformes</taxon>
        <taxon>Pleuronectoidei</taxon>
        <taxon>Scophthalmidae</taxon>
        <taxon>Scophthalmus</taxon>
    </lineage>
</organism>
<gene>
    <name evidence="9" type="primary">KIF6</name>
</gene>
<feature type="binding site" evidence="5">
    <location>
        <begin position="95"/>
        <end position="102"/>
    </location>
    <ligand>
        <name>ATP</name>
        <dbReference type="ChEBI" id="CHEBI:30616"/>
    </ligand>
</feature>
<keyword evidence="6" id="KW-0175">Coiled coil</keyword>
<dbReference type="InterPro" id="IPR027417">
    <property type="entry name" value="P-loop_NTPase"/>
</dbReference>
<dbReference type="Pfam" id="PF00225">
    <property type="entry name" value="Kinesin"/>
    <property type="match status" value="1"/>
</dbReference>